<reference evidence="9 10" key="1">
    <citation type="submission" date="2024-08" db="EMBL/GenBank/DDBJ databases">
        <title>Gnathostoma spinigerum genome.</title>
        <authorList>
            <person name="Gonzalez-Bertolin B."/>
            <person name="Monzon S."/>
            <person name="Zaballos A."/>
            <person name="Jimenez P."/>
            <person name="Dekumyoy P."/>
            <person name="Varona S."/>
            <person name="Cuesta I."/>
            <person name="Sumanam S."/>
            <person name="Adisakwattana P."/>
            <person name="Gasser R.B."/>
            <person name="Hernandez-Gonzalez A."/>
            <person name="Young N.D."/>
            <person name="Perteguer M.J."/>
        </authorList>
    </citation>
    <scope>NUCLEOTIDE SEQUENCE [LARGE SCALE GENOMIC DNA]</scope>
    <source>
        <strain evidence="9">AL3</strain>
        <tissue evidence="9">Liver</tissue>
    </source>
</reference>
<proteinExistence type="predicted"/>
<evidence type="ECO:0000313" key="10">
    <source>
        <dbReference type="Proteomes" id="UP001608902"/>
    </source>
</evidence>
<dbReference type="InterPro" id="IPR006593">
    <property type="entry name" value="Cyt_b561/ferric_Rdtase_TM"/>
</dbReference>
<evidence type="ECO:0000256" key="1">
    <source>
        <dbReference type="ARBA" id="ARBA00004370"/>
    </source>
</evidence>
<evidence type="ECO:0000256" key="2">
    <source>
        <dbReference type="ARBA" id="ARBA00022448"/>
    </source>
</evidence>
<evidence type="ECO:0000256" key="5">
    <source>
        <dbReference type="ARBA" id="ARBA00022989"/>
    </source>
</evidence>
<keyword evidence="3 7" id="KW-0812">Transmembrane</keyword>
<feature type="transmembrane region" description="Helical" evidence="7">
    <location>
        <begin position="103"/>
        <end position="124"/>
    </location>
</feature>
<evidence type="ECO:0000256" key="3">
    <source>
        <dbReference type="ARBA" id="ARBA00022692"/>
    </source>
</evidence>
<keyword evidence="4" id="KW-0249">Electron transport</keyword>
<keyword evidence="6 7" id="KW-0472">Membrane</keyword>
<comment type="caution">
    <text evidence="9">The sequence shown here is derived from an EMBL/GenBank/DDBJ whole genome shotgun (WGS) entry which is preliminary data.</text>
</comment>
<evidence type="ECO:0000256" key="6">
    <source>
        <dbReference type="ARBA" id="ARBA00023136"/>
    </source>
</evidence>
<evidence type="ECO:0000259" key="8">
    <source>
        <dbReference type="Pfam" id="PF03188"/>
    </source>
</evidence>
<feature type="transmembrane region" description="Helical" evidence="7">
    <location>
        <begin position="64"/>
        <end position="83"/>
    </location>
</feature>
<dbReference type="GO" id="GO:0016020">
    <property type="term" value="C:membrane"/>
    <property type="evidence" value="ECO:0007669"/>
    <property type="project" value="UniProtKB-SubCell"/>
</dbReference>
<dbReference type="AlphaFoldDB" id="A0ABD6F2M3"/>
<comment type="subcellular location">
    <subcellularLocation>
        <location evidence="1">Membrane</location>
    </subcellularLocation>
</comment>
<evidence type="ECO:0000313" key="9">
    <source>
        <dbReference type="EMBL" id="MFH4983325.1"/>
    </source>
</evidence>
<dbReference type="Pfam" id="PF03188">
    <property type="entry name" value="Cytochrom_B561"/>
    <property type="match status" value="1"/>
</dbReference>
<gene>
    <name evidence="9" type="ORF">AB6A40_010034</name>
</gene>
<accession>A0ABD6F2M3</accession>
<feature type="transmembrane region" description="Helical" evidence="7">
    <location>
        <begin position="221"/>
        <end position="242"/>
    </location>
</feature>
<keyword evidence="5 7" id="KW-1133">Transmembrane helix</keyword>
<dbReference type="Gene3D" id="1.20.120.1770">
    <property type="match status" value="1"/>
</dbReference>
<feature type="domain" description="Cytochrome b561" evidence="8">
    <location>
        <begin position="57"/>
        <end position="162"/>
    </location>
</feature>
<keyword evidence="2" id="KW-0813">Transport</keyword>
<dbReference type="Proteomes" id="UP001608902">
    <property type="component" value="Unassembled WGS sequence"/>
</dbReference>
<feature type="transmembrane region" description="Helical" evidence="7">
    <location>
        <begin position="172"/>
        <end position="195"/>
    </location>
</feature>
<organism evidence="9 10">
    <name type="scientific">Gnathostoma spinigerum</name>
    <dbReference type="NCBI Taxonomy" id="75299"/>
    <lineage>
        <taxon>Eukaryota</taxon>
        <taxon>Metazoa</taxon>
        <taxon>Ecdysozoa</taxon>
        <taxon>Nematoda</taxon>
        <taxon>Chromadorea</taxon>
        <taxon>Rhabditida</taxon>
        <taxon>Spirurina</taxon>
        <taxon>Gnathostomatomorpha</taxon>
        <taxon>Gnathostomatoidea</taxon>
        <taxon>Gnathostomatidae</taxon>
        <taxon>Gnathostoma</taxon>
    </lineage>
</organism>
<evidence type="ECO:0000256" key="4">
    <source>
        <dbReference type="ARBA" id="ARBA00022982"/>
    </source>
</evidence>
<feature type="transmembrane region" description="Helical" evidence="7">
    <location>
        <begin position="145"/>
        <end position="166"/>
    </location>
</feature>
<protein>
    <recommendedName>
        <fullName evidence="8">Cytochrome b561 domain-containing protein</fullName>
    </recommendedName>
</protein>
<name>A0ABD6F2M3_9BILA</name>
<keyword evidence="10" id="KW-1185">Reference proteome</keyword>
<sequence>MSVEATTPTPSAETKALISWKMEVNLGTPVDPLLIGHVVNSQLVQCPLSFVSPGSNLFSAIHQYVNYFTLILMLFGLTLLFVSKGIVWEGPWFGRSAKKNLSAGAWHSFIGAISLLLAFIQPFVAIVRGSPQSKNRYIFRWTHRIIGLMGLLLALIAVLITVIKFKMWWSELWATVLFVFYLFVLVVFVASAELIRCKKYEEKDASFEDDKCRVMTSGDSLILKLFVITIILAVIFTTGLSIDMLVS</sequence>
<evidence type="ECO:0000256" key="7">
    <source>
        <dbReference type="SAM" id="Phobius"/>
    </source>
</evidence>
<dbReference type="EMBL" id="JBGFUD010011867">
    <property type="protein sequence ID" value="MFH4983325.1"/>
    <property type="molecule type" value="Genomic_DNA"/>
</dbReference>